<dbReference type="PANTHER" id="PTHR32322">
    <property type="entry name" value="INNER MEMBRANE TRANSPORTER"/>
    <property type="match status" value="1"/>
</dbReference>
<comment type="caution">
    <text evidence="8">The sequence shown here is derived from an EMBL/GenBank/DDBJ whole genome shotgun (WGS) entry which is preliminary data.</text>
</comment>
<dbReference type="InterPro" id="IPR000620">
    <property type="entry name" value="EamA_dom"/>
</dbReference>
<name>A0A5R8MAX2_9FLAO</name>
<comment type="subcellular location">
    <subcellularLocation>
        <location evidence="1">Cell membrane</location>
        <topology evidence="1">Multi-pass membrane protein</topology>
    </subcellularLocation>
</comment>
<feature type="transmembrane region" description="Helical" evidence="6">
    <location>
        <begin position="68"/>
        <end position="86"/>
    </location>
</feature>
<sequence>MSRRTLALFAALGATTIYALNHTIAKGVMPNYVQPFGFIMLRVTGAAVLFWVFSVLGPKEKIAKRDWGRLAICSIFGMVINMLAFFKGLQLSTPINSSVLVTITPIIVVILSAVWIQEKITWQKACGILMGFVGAILLILMGAESRQDAPNIPLGNILLIVNATAYGTYLILVKKLIEKYHPLTLMKWLFTIAVIVNFPITFTEVAAIKWSSIPPEIYASIAFVVIGTTFLTYLFNVFALTQLKASSVSAFTYLQPLIGILFAIGTGKDSLSAIKMAAALLVLAGVYLASRKPIRAKAKLKSENY</sequence>
<evidence type="ECO:0000256" key="2">
    <source>
        <dbReference type="ARBA" id="ARBA00022475"/>
    </source>
</evidence>
<keyword evidence="2" id="KW-1003">Cell membrane</keyword>
<dbReference type="Proteomes" id="UP000308382">
    <property type="component" value="Unassembled WGS sequence"/>
</dbReference>
<feature type="transmembrane region" description="Helical" evidence="6">
    <location>
        <begin position="35"/>
        <end position="56"/>
    </location>
</feature>
<keyword evidence="4 6" id="KW-1133">Transmembrane helix</keyword>
<feature type="transmembrane region" description="Helical" evidence="6">
    <location>
        <begin position="273"/>
        <end position="290"/>
    </location>
</feature>
<feature type="transmembrane region" description="Helical" evidence="6">
    <location>
        <begin position="98"/>
        <end position="116"/>
    </location>
</feature>
<feature type="transmembrane region" description="Helical" evidence="6">
    <location>
        <begin position="125"/>
        <end position="143"/>
    </location>
</feature>
<evidence type="ECO:0000256" key="3">
    <source>
        <dbReference type="ARBA" id="ARBA00022692"/>
    </source>
</evidence>
<protein>
    <submittedName>
        <fullName evidence="8">DMT family transporter</fullName>
    </submittedName>
</protein>
<evidence type="ECO:0000256" key="5">
    <source>
        <dbReference type="ARBA" id="ARBA00023136"/>
    </source>
</evidence>
<evidence type="ECO:0000313" key="8">
    <source>
        <dbReference type="EMBL" id="TLF46696.1"/>
    </source>
</evidence>
<evidence type="ECO:0000313" key="9">
    <source>
        <dbReference type="Proteomes" id="UP000308382"/>
    </source>
</evidence>
<feature type="transmembrane region" description="Helical" evidence="6">
    <location>
        <begin position="217"/>
        <end position="238"/>
    </location>
</feature>
<keyword evidence="5 6" id="KW-0472">Membrane</keyword>
<gene>
    <name evidence="8" type="ORF">FEK29_02650</name>
</gene>
<feature type="transmembrane region" description="Helical" evidence="6">
    <location>
        <begin position="155"/>
        <end position="173"/>
    </location>
</feature>
<proteinExistence type="predicted"/>
<dbReference type="AlphaFoldDB" id="A0A5R8MAX2"/>
<evidence type="ECO:0000259" key="7">
    <source>
        <dbReference type="Pfam" id="PF00892"/>
    </source>
</evidence>
<evidence type="ECO:0000256" key="4">
    <source>
        <dbReference type="ARBA" id="ARBA00022989"/>
    </source>
</evidence>
<evidence type="ECO:0000256" key="1">
    <source>
        <dbReference type="ARBA" id="ARBA00004651"/>
    </source>
</evidence>
<evidence type="ECO:0000256" key="6">
    <source>
        <dbReference type="SAM" id="Phobius"/>
    </source>
</evidence>
<feature type="transmembrane region" description="Helical" evidence="6">
    <location>
        <begin position="250"/>
        <end position="267"/>
    </location>
</feature>
<feature type="transmembrane region" description="Helical" evidence="6">
    <location>
        <begin position="185"/>
        <end position="211"/>
    </location>
</feature>
<dbReference type="PANTHER" id="PTHR32322:SF18">
    <property type="entry name" value="S-ADENOSYLMETHIONINE_S-ADENOSYLHOMOCYSTEINE TRANSPORTER"/>
    <property type="match status" value="1"/>
</dbReference>
<dbReference type="RefSeq" id="WP_138256844.1">
    <property type="nucleotide sequence ID" value="NZ_VBUK01000001.1"/>
</dbReference>
<dbReference type="OrthoDB" id="9811486at2"/>
<keyword evidence="9" id="KW-1185">Reference proteome</keyword>
<dbReference type="EMBL" id="VBUK01000001">
    <property type="protein sequence ID" value="TLF46696.1"/>
    <property type="molecule type" value="Genomic_DNA"/>
</dbReference>
<keyword evidence="3 6" id="KW-0812">Transmembrane</keyword>
<dbReference type="Pfam" id="PF00892">
    <property type="entry name" value="EamA"/>
    <property type="match status" value="2"/>
</dbReference>
<feature type="domain" description="EamA" evidence="7">
    <location>
        <begin position="154"/>
        <end position="290"/>
    </location>
</feature>
<feature type="domain" description="EamA" evidence="7">
    <location>
        <begin position="6"/>
        <end position="139"/>
    </location>
</feature>
<dbReference type="InterPro" id="IPR037185">
    <property type="entry name" value="EmrE-like"/>
</dbReference>
<dbReference type="InterPro" id="IPR050638">
    <property type="entry name" value="AA-Vitamin_Transporters"/>
</dbReference>
<dbReference type="GO" id="GO:0005886">
    <property type="term" value="C:plasma membrane"/>
    <property type="evidence" value="ECO:0007669"/>
    <property type="project" value="UniProtKB-SubCell"/>
</dbReference>
<organism evidence="8 9">
    <name type="scientific">Maribacter aurantiacus</name>
    <dbReference type="NCBI Taxonomy" id="1882343"/>
    <lineage>
        <taxon>Bacteria</taxon>
        <taxon>Pseudomonadati</taxon>
        <taxon>Bacteroidota</taxon>
        <taxon>Flavobacteriia</taxon>
        <taxon>Flavobacteriales</taxon>
        <taxon>Flavobacteriaceae</taxon>
        <taxon>Maribacter</taxon>
    </lineage>
</organism>
<dbReference type="SUPFAM" id="SSF103481">
    <property type="entry name" value="Multidrug resistance efflux transporter EmrE"/>
    <property type="match status" value="2"/>
</dbReference>
<accession>A0A5R8MAX2</accession>
<reference evidence="8 9" key="1">
    <citation type="journal article" date="2017" name="Int. J. Syst. Evol. Microbiol.">
        <title>Maripseudobacter aurantiacus gen. nov., sp. nov., a novel member of the family Flavobacteriaceae isolated from a sedimentation basin.</title>
        <authorList>
            <person name="Chen C."/>
            <person name="Su Y."/>
            <person name="Tao T."/>
            <person name="Fu G."/>
            <person name="Zhang C."/>
            <person name="Sun C."/>
            <person name="Zhang X."/>
            <person name="Wu M."/>
        </authorList>
    </citation>
    <scope>NUCLEOTIDE SEQUENCE [LARGE SCALE GENOMIC DNA]</scope>
    <source>
        <strain evidence="9">CDA4</strain>
    </source>
</reference>